<dbReference type="SMART" id="SM00822">
    <property type="entry name" value="PKS_KR"/>
    <property type="match status" value="1"/>
</dbReference>
<dbReference type="Gene3D" id="3.40.50.720">
    <property type="entry name" value="NAD(P)-binding Rossmann-like Domain"/>
    <property type="match status" value="1"/>
</dbReference>
<keyword evidence="1" id="KW-0521">NADP</keyword>
<organism evidence="5 6">
    <name type="scientific">Panicum virgatum</name>
    <name type="common">Blackwell switchgrass</name>
    <dbReference type="NCBI Taxonomy" id="38727"/>
    <lineage>
        <taxon>Eukaryota</taxon>
        <taxon>Viridiplantae</taxon>
        <taxon>Streptophyta</taxon>
        <taxon>Embryophyta</taxon>
        <taxon>Tracheophyta</taxon>
        <taxon>Spermatophyta</taxon>
        <taxon>Magnoliopsida</taxon>
        <taxon>Liliopsida</taxon>
        <taxon>Poales</taxon>
        <taxon>Poaceae</taxon>
        <taxon>PACMAD clade</taxon>
        <taxon>Panicoideae</taxon>
        <taxon>Panicodae</taxon>
        <taxon>Paniceae</taxon>
        <taxon>Panicinae</taxon>
        <taxon>Panicum</taxon>
        <taxon>Panicum sect. Hiantes</taxon>
    </lineage>
</organism>
<comment type="caution">
    <text evidence="5">The sequence shown here is derived from an EMBL/GenBank/DDBJ whole genome shotgun (WGS) entry which is preliminary data.</text>
</comment>
<proteinExistence type="inferred from homology"/>
<evidence type="ECO:0000313" key="5">
    <source>
        <dbReference type="EMBL" id="KAG2559046.1"/>
    </source>
</evidence>
<keyword evidence="2" id="KW-0560">Oxidoreductase</keyword>
<protein>
    <recommendedName>
        <fullName evidence="4">Ketoreductase domain-containing protein</fullName>
    </recommendedName>
</protein>
<dbReference type="OrthoDB" id="417891at2759"/>
<evidence type="ECO:0000256" key="2">
    <source>
        <dbReference type="ARBA" id="ARBA00023002"/>
    </source>
</evidence>
<dbReference type="PANTHER" id="PTHR42898:SF25">
    <property type="entry name" value="TROPINONE REDUCTASE"/>
    <property type="match status" value="1"/>
</dbReference>
<gene>
    <name evidence="5" type="ORF">PVAP13_8NG325200</name>
</gene>
<dbReference type="InterPro" id="IPR020904">
    <property type="entry name" value="Sc_DH/Rdtase_CS"/>
</dbReference>
<feature type="domain" description="Ketoreductase" evidence="4">
    <location>
        <begin position="16"/>
        <end position="205"/>
    </location>
</feature>
<keyword evidence="6" id="KW-1185">Reference proteome</keyword>
<dbReference type="AlphaFoldDB" id="A0A8T0PIR6"/>
<dbReference type="InterPro" id="IPR045000">
    <property type="entry name" value="TR"/>
</dbReference>
<dbReference type="FunFam" id="3.40.50.720:FF:000084">
    <property type="entry name" value="Short-chain dehydrogenase reductase"/>
    <property type="match status" value="1"/>
</dbReference>
<dbReference type="PROSITE" id="PS00061">
    <property type="entry name" value="ADH_SHORT"/>
    <property type="match status" value="1"/>
</dbReference>
<dbReference type="EMBL" id="CM029052">
    <property type="protein sequence ID" value="KAG2559046.1"/>
    <property type="molecule type" value="Genomic_DNA"/>
</dbReference>
<evidence type="ECO:0000259" key="4">
    <source>
        <dbReference type="SMART" id="SM00822"/>
    </source>
</evidence>
<sequence length="216" mass="22703">MAAAGGGGERWSLAGATALVTGGSKGIGHAIVEELAGLGARVHTCSRNAAELEECRRRWADKGLRVTVSACDVAARADRERLMGTVRDAFAGKLDILVNNAAQAMAKPAVECTAEDYSGVMATNLESCFHISQLAHPLLRNSAVAGGASIVHISSIASFQGYPGVVLYSMAKGGMNQLTRSLAAEWARDKIRVNCVAPGLVMTDMTKEVDMEIVEQ</sequence>
<dbReference type="InterPro" id="IPR057326">
    <property type="entry name" value="KR_dom"/>
</dbReference>
<dbReference type="GO" id="GO:0016491">
    <property type="term" value="F:oxidoreductase activity"/>
    <property type="evidence" value="ECO:0007669"/>
    <property type="project" value="UniProtKB-KW"/>
</dbReference>
<accession>A0A8T0PIR6</accession>
<dbReference type="PRINTS" id="PR00081">
    <property type="entry name" value="GDHRDH"/>
</dbReference>
<reference evidence="5" key="1">
    <citation type="submission" date="2020-05" db="EMBL/GenBank/DDBJ databases">
        <title>WGS assembly of Panicum virgatum.</title>
        <authorList>
            <person name="Lovell J.T."/>
            <person name="Jenkins J."/>
            <person name="Shu S."/>
            <person name="Juenger T.E."/>
            <person name="Schmutz J."/>
        </authorList>
    </citation>
    <scope>NUCLEOTIDE SEQUENCE</scope>
    <source>
        <strain evidence="5">AP13</strain>
    </source>
</reference>
<dbReference type="PANTHER" id="PTHR42898">
    <property type="entry name" value="TROPINONE REDUCTASE"/>
    <property type="match status" value="1"/>
</dbReference>
<dbReference type="PRINTS" id="PR00080">
    <property type="entry name" value="SDRFAMILY"/>
</dbReference>
<evidence type="ECO:0000313" key="6">
    <source>
        <dbReference type="Proteomes" id="UP000823388"/>
    </source>
</evidence>
<dbReference type="InterPro" id="IPR002347">
    <property type="entry name" value="SDR_fam"/>
</dbReference>
<evidence type="ECO:0000256" key="3">
    <source>
        <dbReference type="RuleBase" id="RU000363"/>
    </source>
</evidence>
<name>A0A8T0PIR6_PANVG</name>
<dbReference type="Pfam" id="PF00106">
    <property type="entry name" value="adh_short"/>
    <property type="match status" value="1"/>
</dbReference>
<evidence type="ECO:0000256" key="1">
    <source>
        <dbReference type="ARBA" id="ARBA00022857"/>
    </source>
</evidence>
<dbReference type="SUPFAM" id="SSF51735">
    <property type="entry name" value="NAD(P)-binding Rossmann-fold domains"/>
    <property type="match status" value="1"/>
</dbReference>
<dbReference type="Proteomes" id="UP000823388">
    <property type="component" value="Chromosome 8N"/>
</dbReference>
<comment type="similarity">
    <text evidence="3">Belongs to the short-chain dehydrogenases/reductases (SDR) family.</text>
</comment>
<dbReference type="InterPro" id="IPR036291">
    <property type="entry name" value="NAD(P)-bd_dom_sf"/>
</dbReference>